<keyword evidence="8" id="KW-1185">Reference proteome</keyword>
<dbReference type="Pfam" id="PF00440">
    <property type="entry name" value="TetR_N"/>
    <property type="match status" value="1"/>
</dbReference>
<proteinExistence type="predicted"/>
<evidence type="ECO:0000313" key="7">
    <source>
        <dbReference type="EMBL" id="RZT89286.1"/>
    </source>
</evidence>
<keyword evidence="3 5" id="KW-0238">DNA-binding</keyword>
<evidence type="ECO:0000256" key="1">
    <source>
        <dbReference type="ARBA" id="ARBA00022491"/>
    </source>
</evidence>
<dbReference type="Proteomes" id="UP000292136">
    <property type="component" value="Unassembled WGS sequence"/>
</dbReference>
<protein>
    <submittedName>
        <fullName evidence="7">TetR family transcriptional regulator</fullName>
    </submittedName>
</protein>
<feature type="DNA-binding region" description="H-T-H motif" evidence="5">
    <location>
        <begin position="33"/>
        <end position="52"/>
    </location>
</feature>
<dbReference type="SUPFAM" id="SSF46689">
    <property type="entry name" value="Homeodomain-like"/>
    <property type="match status" value="1"/>
</dbReference>
<feature type="domain" description="HTH tetR-type" evidence="6">
    <location>
        <begin position="10"/>
        <end position="70"/>
    </location>
</feature>
<organism evidence="7 8">
    <name type="scientific">Azospira oryzae</name>
    <dbReference type="NCBI Taxonomy" id="146939"/>
    <lineage>
        <taxon>Bacteria</taxon>
        <taxon>Pseudomonadati</taxon>
        <taxon>Pseudomonadota</taxon>
        <taxon>Betaproteobacteria</taxon>
        <taxon>Rhodocyclales</taxon>
        <taxon>Rhodocyclaceae</taxon>
        <taxon>Azospira</taxon>
    </lineage>
</organism>
<dbReference type="InterPro" id="IPR001647">
    <property type="entry name" value="HTH_TetR"/>
</dbReference>
<evidence type="ECO:0000256" key="4">
    <source>
        <dbReference type="ARBA" id="ARBA00023163"/>
    </source>
</evidence>
<dbReference type="EMBL" id="SHKM01000001">
    <property type="protein sequence ID" value="RZT89286.1"/>
    <property type="molecule type" value="Genomic_DNA"/>
</dbReference>
<dbReference type="PRINTS" id="PR00455">
    <property type="entry name" value="HTHTETR"/>
</dbReference>
<dbReference type="PANTHER" id="PTHR30055:SF240">
    <property type="entry name" value="HTH-TYPE TRANSCRIPTIONAL REGULATOR ACRR"/>
    <property type="match status" value="1"/>
</dbReference>
<dbReference type="PANTHER" id="PTHR30055">
    <property type="entry name" value="HTH-TYPE TRANSCRIPTIONAL REGULATOR RUTR"/>
    <property type="match status" value="1"/>
</dbReference>
<evidence type="ECO:0000256" key="3">
    <source>
        <dbReference type="ARBA" id="ARBA00023125"/>
    </source>
</evidence>
<dbReference type="InterPro" id="IPR023772">
    <property type="entry name" value="DNA-bd_HTH_TetR-type_CS"/>
</dbReference>
<evidence type="ECO:0000256" key="2">
    <source>
        <dbReference type="ARBA" id="ARBA00023015"/>
    </source>
</evidence>
<sequence length="204" mass="23345">MVRKTKAEAEQTRREIIDAARCVFHECGVSRTSLEKIARVAGVTRGAVYWHFENKAELFFAMREDSLAVLDEVDAYLDSPDLPNPLDGIEQSLLAFFRIIDGRSEVRQVFEIMTLRCEYVDEFAQVLQEVNKPCMDFLAKLIRSYQRAADKGYLRPGLDPEGAAYDTLSFTAGLFNNWLSSQPGDLLRLKVPDMIRQHLLLRRP</sequence>
<dbReference type="InterPro" id="IPR013572">
    <property type="entry name" value="Tscrpt_reg_MAATS_C"/>
</dbReference>
<keyword evidence="1" id="KW-0678">Repressor</keyword>
<dbReference type="RefSeq" id="WP_014236947.1">
    <property type="nucleotide sequence ID" value="NZ_SHKM01000001.1"/>
</dbReference>
<evidence type="ECO:0000256" key="5">
    <source>
        <dbReference type="PROSITE-ProRule" id="PRU00335"/>
    </source>
</evidence>
<keyword evidence="4" id="KW-0804">Transcription</keyword>
<evidence type="ECO:0000259" key="6">
    <source>
        <dbReference type="PROSITE" id="PS50977"/>
    </source>
</evidence>
<dbReference type="InterPro" id="IPR009057">
    <property type="entry name" value="Homeodomain-like_sf"/>
</dbReference>
<accession>A0ABY0INY8</accession>
<dbReference type="InterPro" id="IPR050109">
    <property type="entry name" value="HTH-type_TetR-like_transc_reg"/>
</dbReference>
<dbReference type="Pfam" id="PF08361">
    <property type="entry name" value="TetR_C_2"/>
    <property type="match status" value="1"/>
</dbReference>
<name>A0ABY0INY8_9RHOO</name>
<dbReference type="PROSITE" id="PS50977">
    <property type="entry name" value="HTH_TETR_2"/>
    <property type="match status" value="1"/>
</dbReference>
<comment type="caution">
    <text evidence="7">The sequence shown here is derived from an EMBL/GenBank/DDBJ whole genome shotgun (WGS) entry which is preliminary data.</text>
</comment>
<dbReference type="Gene3D" id="1.10.357.10">
    <property type="entry name" value="Tetracycline Repressor, domain 2"/>
    <property type="match status" value="1"/>
</dbReference>
<dbReference type="SUPFAM" id="SSF48498">
    <property type="entry name" value="Tetracyclin repressor-like, C-terminal domain"/>
    <property type="match status" value="1"/>
</dbReference>
<reference evidence="7 8" key="1">
    <citation type="submission" date="2019-02" db="EMBL/GenBank/DDBJ databases">
        <title>Genomic Encyclopedia of Type Strains, Phase IV (KMG-IV): sequencing the most valuable type-strain genomes for metagenomic binning, comparative biology and taxonomic classification.</title>
        <authorList>
            <person name="Goeker M."/>
        </authorList>
    </citation>
    <scope>NUCLEOTIDE SEQUENCE [LARGE SCALE GENOMIC DNA]</scope>
    <source>
        <strain evidence="7 8">DSM 21223</strain>
    </source>
</reference>
<keyword evidence="2" id="KW-0805">Transcription regulation</keyword>
<gene>
    <name evidence="7" type="ORF">EV678_0066</name>
</gene>
<dbReference type="PROSITE" id="PS01081">
    <property type="entry name" value="HTH_TETR_1"/>
    <property type="match status" value="1"/>
</dbReference>
<dbReference type="InterPro" id="IPR036271">
    <property type="entry name" value="Tet_transcr_reg_TetR-rel_C_sf"/>
</dbReference>
<evidence type="ECO:0000313" key="8">
    <source>
        <dbReference type="Proteomes" id="UP000292136"/>
    </source>
</evidence>